<protein>
    <recommendedName>
        <fullName evidence="9">RNA (guanine-9-)-methyltransferase domain-containing protein 1</fullName>
    </recommendedName>
</protein>
<evidence type="ECO:0000313" key="11">
    <source>
        <dbReference type="EnsemblMetazoa" id="SMAR009159-PA"/>
    </source>
</evidence>
<evidence type="ECO:0000256" key="2">
    <source>
        <dbReference type="ARBA" id="ARBA00022603"/>
    </source>
</evidence>
<reference evidence="12" key="1">
    <citation type="submission" date="2011-05" db="EMBL/GenBank/DDBJ databases">
        <authorList>
            <person name="Richards S.R."/>
            <person name="Qu J."/>
            <person name="Jiang H."/>
            <person name="Jhangiani S.N."/>
            <person name="Agravi P."/>
            <person name="Goodspeed R."/>
            <person name="Gross S."/>
            <person name="Mandapat C."/>
            <person name="Jackson L."/>
            <person name="Mathew T."/>
            <person name="Pu L."/>
            <person name="Thornton R."/>
            <person name="Saada N."/>
            <person name="Wilczek-Boney K.B."/>
            <person name="Lee S."/>
            <person name="Kovar C."/>
            <person name="Wu Y."/>
            <person name="Scherer S.E."/>
            <person name="Worley K.C."/>
            <person name="Muzny D.M."/>
            <person name="Gibbs R."/>
        </authorList>
    </citation>
    <scope>NUCLEOTIDE SEQUENCE</scope>
    <source>
        <strain evidence="12">Brora</strain>
    </source>
</reference>
<dbReference type="EnsemblMetazoa" id="SMAR009159-RA">
    <property type="protein sequence ID" value="SMAR009159-PA"/>
    <property type="gene ID" value="SMAR009159"/>
</dbReference>
<dbReference type="InterPro" id="IPR007356">
    <property type="entry name" value="tRNA_m1G_MeTrfase_euk"/>
</dbReference>
<evidence type="ECO:0000256" key="1">
    <source>
        <dbReference type="ARBA" id="ARBA00004173"/>
    </source>
</evidence>
<dbReference type="InterPro" id="IPR025812">
    <property type="entry name" value="Trm10_C_MTase_dom"/>
</dbReference>
<organism evidence="11 12">
    <name type="scientific">Strigamia maritima</name>
    <name type="common">European centipede</name>
    <name type="synonym">Geophilus maritimus</name>
    <dbReference type="NCBI Taxonomy" id="126957"/>
    <lineage>
        <taxon>Eukaryota</taxon>
        <taxon>Metazoa</taxon>
        <taxon>Ecdysozoa</taxon>
        <taxon>Arthropoda</taxon>
        <taxon>Myriapoda</taxon>
        <taxon>Chilopoda</taxon>
        <taxon>Pleurostigmophora</taxon>
        <taxon>Geophilomorpha</taxon>
        <taxon>Linotaeniidae</taxon>
        <taxon>Strigamia</taxon>
    </lineage>
</organism>
<dbReference type="Gene3D" id="3.40.1280.30">
    <property type="match status" value="1"/>
</dbReference>
<evidence type="ECO:0000313" key="12">
    <source>
        <dbReference type="Proteomes" id="UP000014500"/>
    </source>
</evidence>
<dbReference type="OMA" id="HHWEHVL"/>
<sequence length="337" mass="39953">MHRAITMQFAKLRNEMSSIHRIYSSSSSVEEDSRFDLEKKKKMIEIEIQMLREEGEYFVPEKVPEKNWNDLLNLKQRSQRMKYYTFLKKREIGFEIRKKRKEENETKFAQRIQLHDENPHIAYGLNRNCMFFRIRRQAMDRFYKTNSMHSVVHGEKLVLDLGYHENMSENEITNCARQVRNLYDENKRSRDPFDLYLCNLEAKTKFEEKIGKAIGNLGTNKCLVTASDKSYLDIFPKSKLVYLTPDCRNDLDEFDFDSVYIIGGLVEQGMRVPLAMAKAKKEGLRMARLPLAKYVGRSWATRSLGLDQVVKILLKAKNQRRWDEAFQDVEREEFNIQ</sequence>
<dbReference type="GO" id="GO:0005654">
    <property type="term" value="C:nucleoplasm"/>
    <property type="evidence" value="ECO:0007669"/>
    <property type="project" value="TreeGrafter"/>
</dbReference>
<feature type="domain" description="SAM-dependent MTase TRM10-type" evidence="10">
    <location>
        <begin position="143"/>
        <end position="337"/>
    </location>
</feature>
<dbReference type="PhylomeDB" id="T1J691"/>
<dbReference type="CDD" id="cd18102">
    <property type="entry name" value="Trm10_MRRP1"/>
    <property type="match status" value="1"/>
</dbReference>
<evidence type="ECO:0000256" key="3">
    <source>
        <dbReference type="ARBA" id="ARBA00022679"/>
    </source>
</evidence>
<dbReference type="GO" id="GO:0005739">
    <property type="term" value="C:mitochondrion"/>
    <property type="evidence" value="ECO:0007669"/>
    <property type="project" value="UniProtKB-SubCell"/>
</dbReference>
<reference evidence="11" key="2">
    <citation type="submission" date="2015-02" db="UniProtKB">
        <authorList>
            <consortium name="EnsemblMetazoa"/>
        </authorList>
    </citation>
    <scope>IDENTIFICATION</scope>
</reference>
<accession>T1J691</accession>
<evidence type="ECO:0000256" key="8">
    <source>
        <dbReference type="ARBA" id="ARBA00023128"/>
    </source>
</evidence>
<dbReference type="GO" id="GO:0008168">
    <property type="term" value="F:methyltransferase activity"/>
    <property type="evidence" value="ECO:0007669"/>
    <property type="project" value="UniProtKB-KW"/>
</dbReference>
<evidence type="ECO:0000256" key="6">
    <source>
        <dbReference type="ARBA" id="ARBA00022946"/>
    </source>
</evidence>
<keyword evidence="4" id="KW-0949">S-adenosyl-L-methionine</keyword>
<dbReference type="Proteomes" id="UP000014500">
    <property type="component" value="Unassembled WGS sequence"/>
</dbReference>
<dbReference type="GO" id="GO:0070131">
    <property type="term" value="P:positive regulation of mitochondrial translation"/>
    <property type="evidence" value="ECO:0007669"/>
    <property type="project" value="TreeGrafter"/>
</dbReference>
<keyword evidence="6" id="KW-0809">Transit peptide</keyword>
<dbReference type="InterPro" id="IPR038459">
    <property type="entry name" value="MT_TRM10-typ_sf"/>
</dbReference>
<evidence type="ECO:0000256" key="5">
    <source>
        <dbReference type="ARBA" id="ARBA00022694"/>
    </source>
</evidence>
<keyword evidence="7" id="KW-0175">Coiled coil</keyword>
<dbReference type="STRING" id="126957.T1J691"/>
<dbReference type="GO" id="GO:0000049">
    <property type="term" value="F:tRNA binding"/>
    <property type="evidence" value="ECO:0007669"/>
    <property type="project" value="TreeGrafter"/>
</dbReference>
<keyword evidence="8" id="KW-0496">Mitochondrion</keyword>
<comment type="subcellular location">
    <subcellularLocation>
        <location evidence="1">Mitochondrion</location>
    </subcellularLocation>
</comment>
<dbReference type="InterPro" id="IPR028564">
    <property type="entry name" value="MT_TRM10-typ"/>
</dbReference>
<proteinExistence type="predicted"/>
<dbReference type="AlphaFoldDB" id="T1J691"/>
<dbReference type="eggNOG" id="KOG2967">
    <property type="taxonomic scope" value="Eukaryota"/>
</dbReference>
<dbReference type="PANTHER" id="PTHR13563:SF5">
    <property type="entry name" value="TRNA METHYLTRANSFERASE 10 HOMOLOG C"/>
    <property type="match status" value="1"/>
</dbReference>
<name>T1J691_STRMM</name>
<dbReference type="EMBL" id="JH431873">
    <property type="status" value="NOT_ANNOTATED_CDS"/>
    <property type="molecule type" value="Genomic_DNA"/>
</dbReference>
<dbReference type="GO" id="GO:0032259">
    <property type="term" value="P:methylation"/>
    <property type="evidence" value="ECO:0007669"/>
    <property type="project" value="UniProtKB-KW"/>
</dbReference>
<dbReference type="PROSITE" id="PS51675">
    <property type="entry name" value="SAM_MT_TRM10"/>
    <property type="match status" value="1"/>
</dbReference>
<dbReference type="GO" id="GO:0097745">
    <property type="term" value="P:mitochondrial tRNA 5'-end processing"/>
    <property type="evidence" value="ECO:0007669"/>
    <property type="project" value="TreeGrafter"/>
</dbReference>
<dbReference type="HOGENOM" id="CLU_034384_3_0_1"/>
<keyword evidence="3" id="KW-0808">Transferase</keyword>
<evidence type="ECO:0000256" key="7">
    <source>
        <dbReference type="ARBA" id="ARBA00023054"/>
    </source>
</evidence>
<evidence type="ECO:0000256" key="4">
    <source>
        <dbReference type="ARBA" id="ARBA00022691"/>
    </source>
</evidence>
<keyword evidence="5" id="KW-0819">tRNA processing</keyword>
<keyword evidence="12" id="KW-1185">Reference proteome</keyword>
<dbReference type="PANTHER" id="PTHR13563">
    <property type="entry name" value="TRNA (GUANINE-9-) METHYLTRANSFERASE"/>
    <property type="match status" value="1"/>
</dbReference>
<keyword evidence="2" id="KW-0489">Methyltransferase</keyword>
<evidence type="ECO:0000256" key="9">
    <source>
        <dbReference type="ARBA" id="ARBA00029803"/>
    </source>
</evidence>
<evidence type="ECO:0000259" key="10">
    <source>
        <dbReference type="PROSITE" id="PS51675"/>
    </source>
</evidence>